<evidence type="ECO:0000313" key="4">
    <source>
        <dbReference type="EMBL" id="RYJ42167.1"/>
    </source>
</evidence>
<accession>A0A444W8D4</accession>
<feature type="chain" id="PRO_5019052329" evidence="2">
    <location>
        <begin position="20"/>
        <end position="435"/>
    </location>
</feature>
<dbReference type="AlphaFoldDB" id="A0A444W8D4"/>
<dbReference type="Pfam" id="PF14064">
    <property type="entry name" value="HmuY"/>
    <property type="match status" value="2"/>
</dbReference>
<evidence type="ECO:0000259" key="3">
    <source>
        <dbReference type="Pfam" id="PF18962"/>
    </source>
</evidence>
<comment type="caution">
    <text evidence="4">The sequence shown here is derived from an EMBL/GenBank/DDBJ whole genome shotgun (WGS) entry which is preliminary data.</text>
</comment>
<proteinExistence type="predicted"/>
<dbReference type="NCBIfam" id="TIGR04183">
    <property type="entry name" value="Por_Secre_tail"/>
    <property type="match status" value="1"/>
</dbReference>
<gene>
    <name evidence="4" type="ORF">NU09_2571</name>
</gene>
<dbReference type="RefSeq" id="WP_129751667.1">
    <property type="nucleotide sequence ID" value="NZ_JUIW01000008.1"/>
</dbReference>
<name>A0A444W8D4_9FLAO</name>
<dbReference type="OrthoDB" id="629570at2"/>
<dbReference type="InterPro" id="IPR026444">
    <property type="entry name" value="Secre_tail"/>
</dbReference>
<feature type="domain" description="Secretion system C-terminal sorting" evidence="3">
    <location>
        <begin position="358"/>
        <end position="434"/>
    </location>
</feature>
<dbReference type="CDD" id="cd12105">
    <property type="entry name" value="HmuY"/>
    <property type="match status" value="1"/>
</dbReference>
<dbReference type="InterPro" id="IPR025921">
    <property type="entry name" value="HmuY"/>
</dbReference>
<reference evidence="4 5" key="1">
    <citation type="submission" date="2014-12" db="EMBL/GenBank/DDBJ databases">
        <title>Genome sequence of Flavobacterium beibuense RSKm HC5.</title>
        <authorList>
            <person name="Kim J.F."/>
            <person name="Song J.Y."/>
            <person name="Kwak M.-J."/>
            <person name="Lee S.-W."/>
        </authorList>
    </citation>
    <scope>NUCLEOTIDE SEQUENCE [LARGE SCALE GENOMIC DNA]</scope>
    <source>
        <strain evidence="4 5">RSKm HC5</strain>
    </source>
</reference>
<dbReference type="EMBL" id="JUIW01000008">
    <property type="protein sequence ID" value="RYJ42167.1"/>
    <property type="molecule type" value="Genomic_DNA"/>
</dbReference>
<keyword evidence="5" id="KW-1185">Reference proteome</keyword>
<evidence type="ECO:0000313" key="5">
    <source>
        <dbReference type="Proteomes" id="UP000289775"/>
    </source>
</evidence>
<dbReference type="Pfam" id="PF18962">
    <property type="entry name" value="Por_Secre_tail"/>
    <property type="match status" value="1"/>
</dbReference>
<sequence>MKKVLLSLASIVLGFTAVAQEVDENGYTTVNVSMQPAYANQVYFKLATNTQTPVVTSSWDIAFQKAGGMNLGAVRVNDGKVICYEASADITAWETIDVANESTWTQLYNSETEWSVGAFDNGSENTPSFGFGWGLYNMTTHHVTGTRIFVLKTSSTNYKKLILQDLDPIAGTFTFKYATWNGTEWSADETAVIDFSDNEGTEFIYYSMETNDIVSVAPTDTDWDFVFNKYYGEVSAGGTETVMYAVTGALHNSNTGITVAVKDEAGETTGDVTLPAEEDYTEEINTIGDDWKAFNQSTMSYTIPEKTYYVKYDDGTVYRMYFLTFEGTATGNLSFKYKNVSATMGLGDFEANKASFSLYPNPSADKNVTVAYTNLNQTTEDGEITIYSLTGSKVYQTRVNATQTLQLNLSSLNSGIYIVNLQTGSYSETKKLIIK</sequence>
<keyword evidence="1 2" id="KW-0732">Signal</keyword>
<protein>
    <submittedName>
        <fullName evidence="4">Por secretion system C-terminal sorting domain containing protein</fullName>
    </submittedName>
</protein>
<organism evidence="4 5">
    <name type="scientific">Flavobacterium beibuense</name>
    <dbReference type="NCBI Taxonomy" id="657326"/>
    <lineage>
        <taxon>Bacteria</taxon>
        <taxon>Pseudomonadati</taxon>
        <taxon>Bacteroidota</taxon>
        <taxon>Flavobacteriia</taxon>
        <taxon>Flavobacteriales</taxon>
        <taxon>Flavobacteriaceae</taxon>
        <taxon>Flavobacterium</taxon>
    </lineage>
</organism>
<evidence type="ECO:0000256" key="2">
    <source>
        <dbReference type="SAM" id="SignalP"/>
    </source>
</evidence>
<feature type="signal peptide" evidence="2">
    <location>
        <begin position="1"/>
        <end position="19"/>
    </location>
</feature>
<dbReference type="Proteomes" id="UP000289775">
    <property type="component" value="Unassembled WGS sequence"/>
</dbReference>
<evidence type="ECO:0000256" key="1">
    <source>
        <dbReference type="ARBA" id="ARBA00022729"/>
    </source>
</evidence>